<reference evidence="2 3" key="1">
    <citation type="journal article" date="2019" name="Commun. Biol.">
        <title>The bagworm genome reveals a unique fibroin gene that provides high tensile strength.</title>
        <authorList>
            <person name="Kono N."/>
            <person name="Nakamura H."/>
            <person name="Ohtoshi R."/>
            <person name="Tomita M."/>
            <person name="Numata K."/>
            <person name="Arakawa K."/>
        </authorList>
    </citation>
    <scope>NUCLEOTIDE SEQUENCE [LARGE SCALE GENOMIC DNA]</scope>
</reference>
<organism evidence="2 3">
    <name type="scientific">Eumeta variegata</name>
    <name type="common">Bagworm moth</name>
    <name type="synonym">Eumeta japonica</name>
    <dbReference type="NCBI Taxonomy" id="151549"/>
    <lineage>
        <taxon>Eukaryota</taxon>
        <taxon>Metazoa</taxon>
        <taxon>Ecdysozoa</taxon>
        <taxon>Arthropoda</taxon>
        <taxon>Hexapoda</taxon>
        <taxon>Insecta</taxon>
        <taxon>Pterygota</taxon>
        <taxon>Neoptera</taxon>
        <taxon>Endopterygota</taxon>
        <taxon>Lepidoptera</taxon>
        <taxon>Glossata</taxon>
        <taxon>Ditrysia</taxon>
        <taxon>Tineoidea</taxon>
        <taxon>Psychidae</taxon>
        <taxon>Oiketicinae</taxon>
        <taxon>Eumeta</taxon>
    </lineage>
</organism>
<feature type="region of interest" description="Disordered" evidence="1">
    <location>
        <begin position="1"/>
        <end position="41"/>
    </location>
</feature>
<accession>A0A4C1WPF6</accession>
<proteinExistence type="predicted"/>
<evidence type="ECO:0000313" key="3">
    <source>
        <dbReference type="Proteomes" id="UP000299102"/>
    </source>
</evidence>
<dbReference type="EMBL" id="BGZK01000597">
    <property type="protein sequence ID" value="GBP52209.1"/>
    <property type="molecule type" value="Genomic_DNA"/>
</dbReference>
<dbReference type="Proteomes" id="UP000299102">
    <property type="component" value="Unassembled WGS sequence"/>
</dbReference>
<keyword evidence="3" id="KW-1185">Reference proteome</keyword>
<protein>
    <submittedName>
        <fullName evidence="2">Uncharacterized protein</fullName>
    </submittedName>
</protein>
<evidence type="ECO:0000313" key="2">
    <source>
        <dbReference type="EMBL" id="GBP52209.1"/>
    </source>
</evidence>
<dbReference type="AlphaFoldDB" id="A0A4C1WPF6"/>
<sequence>MYSQDGLKSDVKTKNLDSSDPDLFKNTPKESPASAGGTRVRGGGAVKFHALKPPRSCPPGHVQSTKNIRMKTKELSVSSEPDGNSLDPRPRLVVIAIAVVTAHVCRHQPALDQLGNLYVPTLQSEIEECGRPRLSVGEVL</sequence>
<gene>
    <name evidence="2" type="ORF">EVAR_87594_1</name>
</gene>
<name>A0A4C1WPF6_EUMVA</name>
<evidence type="ECO:0000256" key="1">
    <source>
        <dbReference type="SAM" id="MobiDB-lite"/>
    </source>
</evidence>
<feature type="compositionally biased region" description="Basic and acidic residues" evidence="1">
    <location>
        <begin position="7"/>
        <end position="17"/>
    </location>
</feature>
<comment type="caution">
    <text evidence="2">The sequence shown here is derived from an EMBL/GenBank/DDBJ whole genome shotgun (WGS) entry which is preliminary data.</text>
</comment>